<comment type="caution">
    <text evidence="1">The sequence shown here is derived from an EMBL/GenBank/DDBJ whole genome shotgun (WGS) entry which is preliminary data.</text>
</comment>
<keyword evidence="2" id="KW-1185">Reference proteome</keyword>
<accession>A0A8T0I163</accession>
<dbReference type="EMBL" id="CM026425">
    <property type="protein sequence ID" value="KAG0576669.1"/>
    <property type="molecule type" value="Genomic_DNA"/>
</dbReference>
<organism evidence="1 2">
    <name type="scientific">Ceratodon purpureus</name>
    <name type="common">Fire moss</name>
    <name type="synonym">Dicranum purpureum</name>
    <dbReference type="NCBI Taxonomy" id="3225"/>
    <lineage>
        <taxon>Eukaryota</taxon>
        <taxon>Viridiplantae</taxon>
        <taxon>Streptophyta</taxon>
        <taxon>Embryophyta</taxon>
        <taxon>Bryophyta</taxon>
        <taxon>Bryophytina</taxon>
        <taxon>Bryopsida</taxon>
        <taxon>Dicranidae</taxon>
        <taxon>Pseudoditrichales</taxon>
        <taxon>Ditrichaceae</taxon>
        <taxon>Ceratodon</taxon>
    </lineage>
</organism>
<protein>
    <submittedName>
        <fullName evidence="1">Uncharacterized protein</fullName>
    </submittedName>
</protein>
<gene>
    <name evidence="1" type="ORF">KC19_5G097800</name>
</gene>
<evidence type="ECO:0000313" key="2">
    <source>
        <dbReference type="Proteomes" id="UP000822688"/>
    </source>
</evidence>
<reference evidence="1" key="1">
    <citation type="submission" date="2020-06" db="EMBL/GenBank/DDBJ databases">
        <title>WGS assembly of Ceratodon purpureus strain R40.</title>
        <authorList>
            <person name="Carey S.B."/>
            <person name="Jenkins J."/>
            <person name="Shu S."/>
            <person name="Lovell J.T."/>
            <person name="Sreedasyam A."/>
            <person name="Maumus F."/>
            <person name="Tiley G.P."/>
            <person name="Fernandez-Pozo N."/>
            <person name="Barry K."/>
            <person name="Chen C."/>
            <person name="Wang M."/>
            <person name="Lipzen A."/>
            <person name="Daum C."/>
            <person name="Saski C.A."/>
            <person name="Payton A.C."/>
            <person name="Mcbreen J.C."/>
            <person name="Conrad R.E."/>
            <person name="Kollar L.M."/>
            <person name="Olsson S."/>
            <person name="Huttunen S."/>
            <person name="Landis J.B."/>
            <person name="Wickett N.J."/>
            <person name="Johnson M.G."/>
            <person name="Rensing S.A."/>
            <person name="Grimwood J."/>
            <person name="Schmutz J."/>
            <person name="Mcdaniel S.F."/>
        </authorList>
    </citation>
    <scope>NUCLEOTIDE SEQUENCE</scope>
    <source>
        <strain evidence="1">R40</strain>
    </source>
</reference>
<sequence length="79" mass="8393">MVACPKEEPLASTPGQDLPLPCIHIESQKHRASPCSAQAPALASNNLQETDISLSTTSHRKLDTEVPLSPSSFSGKLIL</sequence>
<evidence type="ECO:0000313" key="1">
    <source>
        <dbReference type="EMBL" id="KAG0576669.1"/>
    </source>
</evidence>
<name>A0A8T0I163_CERPU</name>
<dbReference type="AlphaFoldDB" id="A0A8T0I163"/>
<proteinExistence type="predicted"/>
<dbReference type="Proteomes" id="UP000822688">
    <property type="component" value="Chromosome 5"/>
</dbReference>